<dbReference type="AlphaFoldDB" id="A0A316YFM4"/>
<feature type="compositionally biased region" description="Basic and acidic residues" evidence="1">
    <location>
        <begin position="1"/>
        <end position="11"/>
    </location>
</feature>
<dbReference type="GeneID" id="37040048"/>
<evidence type="ECO:0000313" key="3">
    <source>
        <dbReference type="EMBL" id="PWN88217.1"/>
    </source>
</evidence>
<keyword evidence="2" id="KW-0812">Transmembrane</keyword>
<dbReference type="EMBL" id="KZ819638">
    <property type="protein sequence ID" value="PWN88217.1"/>
    <property type="molecule type" value="Genomic_DNA"/>
</dbReference>
<proteinExistence type="predicted"/>
<feature type="region of interest" description="Disordered" evidence="1">
    <location>
        <begin position="1"/>
        <end position="21"/>
    </location>
</feature>
<gene>
    <name evidence="3" type="ORF">FA10DRAFT_157135</name>
</gene>
<accession>A0A316YFM4</accession>
<keyword evidence="4" id="KW-1185">Reference proteome</keyword>
<keyword evidence="2" id="KW-0472">Membrane</keyword>
<dbReference type="InParanoid" id="A0A316YFM4"/>
<keyword evidence="2" id="KW-1133">Transmembrane helix</keyword>
<feature type="transmembrane region" description="Helical" evidence="2">
    <location>
        <begin position="110"/>
        <end position="133"/>
    </location>
</feature>
<reference evidence="3 4" key="1">
    <citation type="journal article" date="2018" name="Mol. Biol. Evol.">
        <title>Broad Genomic Sampling Reveals a Smut Pathogenic Ancestry of the Fungal Clade Ustilaginomycotina.</title>
        <authorList>
            <person name="Kijpornyongpan T."/>
            <person name="Mondo S.J."/>
            <person name="Barry K."/>
            <person name="Sandor L."/>
            <person name="Lee J."/>
            <person name="Lipzen A."/>
            <person name="Pangilinan J."/>
            <person name="LaButti K."/>
            <person name="Hainaut M."/>
            <person name="Henrissat B."/>
            <person name="Grigoriev I.V."/>
            <person name="Spatafora J.W."/>
            <person name="Aime M.C."/>
        </authorList>
    </citation>
    <scope>NUCLEOTIDE SEQUENCE [LARGE SCALE GENOMIC DNA]</scope>
    <source>
        <strain evidence="3 4">MCA 4198</strain>
    </source>
</reference>
<sequence>MKRGNRTERMKTTISETDEEDELDSRRCEKAKFPFDDPPSHSVHLTAQTLKARRISISAMNEHTAVYHLHRVINNAAQSLIPRLLPLHLRLFDNPFGSLLDVNRILSSSLIPFLVLFDLLFGFWGLLVSSVLFTSFPERDGRGEHLEVGECRLVHPWPPISFMATLSRRCRCLAALSTEFGAEGVWACSWMAGLQKKHVERRALTKHHSKKH</sequence>
<evidence type="ECO:0000313" key="4">
    <source>
        <dbReference type="Proteomes" id="UP000245768"/>
    </source>
</evidence>
<name>A0A316YFM4_9BASI</name>
<protein>
    <submittedName>
        <fullName evidence="3">Uncharacterized protein</fullName>
    </submittedName>
</protein>
<dbReference type="RefSeq" id="XP_025375415.1">
    <property type="nucleotide sequence ID" value="XM_025518132.1"/>
</dbReference>
<evidence type="ECO:0000256" key="1">
    <source>
        <dbReference type="SAM" id="MobiDB-lite"/>
    </source>
</evidence>
<evidence type="ECO:0000256" key="2">
    <source>
        <dbReference type="SAM" id="Phobius"/>
    </source>
</evidence>
<organism evidence="3 4">
    <name type="scientific">Acaromyces ingoldii</name>
    <dbReference type="NCBI Taxonomy" id="215250"/>
    <lineage>
        <taxon>Eukaryota</taxon>
        <taxon>Fungi</taxon>
        <taxon>Dikarya</taxon>
        <taxon>Basidiomycota</taxon>
        <taxon>Ustilaginomycotina</taxon>
        <taxon>Exobasidiomycetes</taxon>
        <taxon>Exobasidiales</taxon>
        <taxon>Cryptobasidiaceae</taxon>
        <taxon>Acaromyces</taxon>
    </lineage>
</organism>
<dbReference type="Proteomes" id="UP000245768">
    <property type="component" value="Unassembled WGS sequence"/>
</dbReference>